<gene>
    <name evidence="1" type="ORF">S12H4_63284</name>
</gene>
<comment type="caution">
    <text evidence="1">The sequence shown here is derived from an EMBL/GenBank/DDBJ whole genome shotgun (WGS) entry which is preliminary data.</text>
</comment>
<proteinExistence type="predicted"/>
<organism evidence="1">
    <name type="scientific">marine sediment metagenome</name>
    <dbReference type="NCBI Taxonomy" id="412755"/>
    <lineage>
        <taxon>unclassified sequences</taxon>
        <taxon>metagenomes</taxon>
        <taxon>ecological metagenomes</taxon>
    </lineage>
</organism>
<sequence>MNPGEIMAGLQDKNRKLTAKNDEYIDLPETAALKERDYQMGL</sequence>
<feature type="non-terminal residue" evidence="1">
    <location>
        <position position="42"/>
    </location>
</feature>
<reference evidence="1" key="1">
    <citation type="journal article" date="2014" name="Front. Microbiol.">
        <title>High frequency of phylogenetically diverse reductive dehalogenase-homologous genes in deep subseafloor sedimentary metagenomes.</title>
        <authorList>
            <person name="Kawai M."/>
            <person name="Futagami T."/>
            <person name="Toyoda A."/>
            <person name="Takaki Y."/>
            <person name="Nishi S."/>
            <person name="Hori S."/>
            <person name="Arai W."/>
            <person name="Tsubouchi T."/>
            <person name="Morono Y."/>
            <person name="Uchiyama I."/>
            <person name="Ito T."/>
            <person name="Fujiyama A."/>
            <person name="Inagaki F."/>
            <person name="Takami H."/>
        </authorList>
    </citation>
    <scope>NUCLEOTIDE SEQUENCE</scope>
    <source>
        <strain evidence="1">Expedition CK06-06</strain>
    </source>
</reference>
<evidence type="ECO:0000313" key="1">
    <source>
        <dbReference type="EMBL" id="GAJ16990.1"/>
    </source>
</evidence>
<dbReference type="AlphaFoldDB" id="X1VY62"/>
<name>X1VY62_9ZZZZ</name>
<accession>X1VY62</accession>
<protein>
    <submittedName>
        <fullName evidence="1">Uncharacterized protein</fullName>
    </submittedName>
</protein>
<dbReference type="EMBL" id="BARW01042945">
    <property type="protein sequence ID" value="GAJ16990.1"/>
    <property type="molecule type" value="Genomic_DNA"/>
</dbReference>